<dbReference type="AlphaFoldDB" id="I1DVR9"/>
<keyword evidence="4" id="KW-1185">Reference proteome</keyword>
<dbReference type="OrthoDB" id="5768843at2"/>
<evidence type="ECO:0000313" key="3">
    <source>
        <dbReference type="EMBL" id="GAB58147.1"/>
    </source>
</evidence>
<dbReference type="EMBL" id="BAFK01000005">
    <property type="protein sequence ID" value="GAB58147.1"/>
    <property type="molecule type" value="Genomic_DNA"/>
</dbReference>
<comment type="caution">
    <text evidence="3">The sequence shown here is derived from an EMBL/GenBank/DDBJ whole genome shotgun (WGS) entry which is preliminary data.</text>
</comment>
<dbReference type="InterPro" id="IPR013424">
    <property type="entry name" value="Ice-binding_C"/>
</dbReference>
<keyword evidence="1" id="KW-0472">Membrane</keyword>
<feature type="chain" id="PRO_5003639501" description="PEP-CTERM protein-sorting domain-containing protein" evidence="2">
    <location>
        <begin position="26"/>
        <end position="163"/>
    </location>
</feature>
<feature type="transmembrane region" description="Helical" evidence="1">
    <location>
        <begin position="140"/>
        <end position="159"/>
    </location>
</feature>
<accession>I1DVR9</accession>
<dbReference type="STRING" id="562729.RNAN_1118"/>
<sequence>MLKSIVFALSTLLLSALPLAQSAQAAPIMTQEFLFEDGSSFGVLSIDLDNIDESGNVLEWELFELFGLTIGESFLFIVDYDPLDLAAGFTFFNFDVNDLSNTFAFQGFWDAEFGEGFMDIFSTDGQFIDAGSFALGRATLVSAPATALLMLAAMGGLLLRRRR</sequence>
<evidence type="ECO:0008006" key="5">
    <source>
        <dbReference type="Google" id="ProtNLM"/>
    </source>
</evidence>
<keyword evidence="1" id="KW-0812">Transmembrane</keyword>
<reference evidence="3 4" key="1">
    <citation type="journal article" date="2012" name="J. Bacteriol.">
        <title>Genome Sequence of the Protease-Producing Bacterium Rheinheimera nanhaiensis E407-8T, Isolated from Deep-Sea Sediment of the South China Sea.</title>
        <authorList>
            <person name="Zhang X.-Y."/>
            <person name="Zhang Y.-J."/>
            <person name="Qin Q.-L."/>
            <person name="Xie B.-B."/>
            <person name="Chen X.-L."/>
            <person name="Zhou B.-C."/>
            <person name="Zhang Y.-Z."/>
        </authorList>
    </citation>
    <scope>NUCLEOTIDE SEQUENCE [LARGE SCALE GENOMIC DNA]</scope>
    <source>
        <strain evidence="3 4">E407-8</strain>
    </source>
</reference>
<dbReference type="NCBIfam" id="TIGR02595">
    <property type="entry name" value="PEP_CTERM"/>
    <property type="match status" value="1"/>
</dbReference>
<evidence type="ECO:0000256" key="2">
    <source>
        <dbReference type="SAM" id="SignalP"/>
    </source>
</evidence>
<gene>
    <name evidence="3" type="ORF">RNAN_1118</name>
</gene>
<organism evidence="3 4">
    <name type="scientific">Rheinheimera nanhaiensis E407-8</name>
    <dbReference type="NCBI Taxonomy" id="562729"/>
    <lineage>
        <taxon>Bacteria</taxon>
        <taxon>Pseudomonadati</taxon>
        <taxon>Pseudomonadota</taxon>
        <taxon>Gammaproteobacteria</taxon>
        <taxon>Chromatiales</taxon>
        <taxon>Chromatiaceae</taxon>
        <taxon>Rheinheimera</taxon>
    </lineage>
</organism>
<proteinExistence type="predicted"/>
<evidence type="ECO:0000256" key="1">
    <source>
        <dbReference type="SAM" id="Phobius"/>
    </source>
</evidence>
<protein>
    <recommendedName>
        <fullName evidence="5">PEP-CTERM protein-sorting domain-containing protein</fullName>
    </recommendedName>
</protein>
<keyword evidence="1" id="KW-1133">Transmembrane helix</keyword>
<dbReference type="Proteomes" id="UP000004374">
    <property type="component" value="Unassembled WGS sequence"/>
</dbReference>
<evidence type="ECO:0000313" key="4">
    <source>
        <dbReference type="Proteomes" id="UP000004374"/>
    </source>
</evidence>
<keyword evidence="2" id="KW-0732">Signal</keyword>
<name>I1DVR9_9GAMM</name>
<dbReference type="RefSeq" id="WP_008219565.1">
    <property type="nucleotide sequence ID" value="NZ_BAFK01000005.1"/>
</dbReference>
<feature type="signal peptide" evidence="2">
    <location>
        <begin position="1"/>
        <end position="25"/>
    </location>
</feature>